<feature type="region of interest" description="Disordered" evidence="6">
    <location>
        <begin position="341"/>
        <end position="384"/>
    </location>
</feature>
<dbReference type="PANTHER" id="PTHR33048">
    <property type="entry name" value="PTH11-LIKE INTEGRAL MEMBRANE PROTEIN (AFU_ORTHOLOGUE AFUA_5G11245)"/>
    <property type="match status" value="1"/>
</dbReference>
<evidence type="ECO:0000313" key="9">
    <source>
        <dbReference type="EMBL" id="KNB15476.1"/>
    </source>
</evidence>
<dbReference type="EMBL" id="DS231716">
    <property type="protein sequence ID" value="KNB15476.1"/>
    <property type="molecule type" value="Genomic_DNA"/>
</dbReference>
<gene>
    <name evidence="9" type="ORF">FOXG_14011</name>
</gene>
<feature type="transmembrane region" description="Helical" evidence="7">
    <location>
        <begin position="225"/>
        <end position="246"/>
    </location>
</feature>
<evidence type="ECO:0000256" key="7">
    <source>
        <dbReference type="SAM" id="Phobius"/>
    </source>
</evidence>
<name>A0A0J9VXI4_FUSO4</name>
<accession>A0A0J9VXI4</accession>
<evidence type="ECO:0000256" key="4">
    <source>
        <dbReference type="ARBA" id="ARBA00023136"/>
    </source>
</evidence>
<comment type="subcellular location">
    <subcellularLocation>
        <location evidence="1">Membrane</location>
        <topology evidence="1">Multi-pass membrane protein</topology>
    </subcellularLocation>
</comment>
<protein>
    <recommendedName>
        <fullName evidence="8">Rhodopsin domain-containing protein</fullName>
    </recommendedName>
</protein>
<feature type="compositionally biased region" description="Polar residues" evidence="6">
    <location>
        <begin position="370"/>
        <end position="384"/>
    </location>
</feature>
<keyword evidence="3 7" id="KW-1133">Transmembrane helix</keyword>
<feature type="transmembrane region" description="Helical" evidence="7">
    <location>
        <begin position="189"/>
        <end position="213"/>
    </location>
</feature>
<evidence type="ECO:0000256" key="1">
    <source>
        <dbReference type="ARBA" id="ARBA00004141"/>
    </source>
</evidence>
<dbReference type="GO" id="GO:0016020">
    <property type="term" value="C:membrane"/>
    <property type="evidence" value="ECO:0007669"/>
    <property type="project" value="UniProtKB-SubCell"/>
</dbReference>
<feature type="transmembrane region" description="Helical" evidence="7">
    <location>
        <begin position="35"/>
        <end position="54"/>
    </location>
</feature>
<evidence type="ECO:0000256" key="2">
    <source>
        <dbReference type="ARBA" id="ARBA00022692"/>
    </source>
</evidence>
<dbReference type="PANTHER" id="PTHR33048:SF124">
    <property type="entry name" value="INTEGRAL MEMBRANE PROTEIN"/>
    <property type="match status" value="1"/>
</dbReference>
<evidence type="ECO:0000313" key="10">
    <source>
        <dbReference type="Proteomes" id="UP000009097"/>
    </source>
</evidence>
<dbReference type="RefSeq" id="XP_018253521.1">
    <property type="nucleotide sequence ID" value="XM_018394079.1"/>
</dbReference>
<sequence length="384" mass="43016">MSFPSINGTEVFRLPPEGYVVDFDDPEQQYAPEHYLIFGIGALFAFIALLQRFYTKIRLRKKLEVDDCLFLIDASVDDGHNIVATSASIAQRGMCSHSWEMSLENYQRYSLISYIAAPIYMLCNGFTKLSLLTYYLRISPQRFFRIAVWISIGVVSLYTIVITLMMFLVCTPPRKAFNFKVEGKCIDAAILYMATAVSNIVTDVMLFILPIPTISNLHMPRIQKAGVIVVFGIASMTVVSSVIRLVYLPVVLASTDPSWDAAPANIWTFIEGNLFVICGSTPTLRQFFKLFMPQLMGSSNRAHGVPSYGLQQNNGRPTRVANAHSQYNESFEGLDVELEQLPGDPKNGDRVAVGDDESGNEQRDDGSERSILQTRTFTVEYSSR</sequence>
<organism evidence="9 10">
    <name type="scientific">Fusarium oxysporum f. sp. lycopersici (strain 4287 / CBS 123668 / FGSC 9935 / NRRL 34936)</name>
    <name type="common">Fusarium vascular wilt of tomato</name>
    <dbReference type="NCBI Taxonomy" id="426428"/>
    <lineage>
        <taxon>Eukaryota</taxon>
        <taxon>Fungi</taxon>
        <taxon>Dikarya</taxon>
        <taxon>Ascomycota</taxon>
        <taxon>Pezizomycotina</taxon>
        <taxon>Sordariomycetes</taxon>
        <taxon>Hypocreomycetidae</taxon>
        <taxon>Hypocreales</taxon>
        <taxon>Nectriaceae</taxon>
        <taxon>Fusarium</taxon>
        <taxon>Fusarium oxysporum species complex</taxon>
    </lineage>
</organism>
<dbReference type="GeneID" id="28955220"/>
<reference evidence="9" key="1">
    <citation type="submission" date="2007-04" db="EMBL/GenBank/DDBJ databases">
        <authorList>
            <consortium name="The Broad Institute Genome Sequencing Platform"/>
            <person name="Birren B."/>
            <person name="Lander E."/>
            <person name="Galagan J."/>
            <person name="Nusbaum C."/>
            <person name="Devon K."/>
            <person name="Ma L.-J."/>
            <person name="Jaffe D."/>
            <person name="Butler J."/>
            <person name="Alvarez P."/>
            <person name="Gnerre S."/>
            <person name="Grabherr M."/>
            <person name="Kleber M."/>
            <person name="Mauceli E."/>
            <person name="Brockman W."/>
            <person name="MacCallum I.A."/>
            <person name="Young S."/>
            <person name="LaButti K."/>
            <person name="DeCaprio D."/>
            <person name="Crawford M."/>
            <person name="Koehrsen M."/>
            <person name="Engels R."/>
            <person name="Montgomery P."/>
            <person name="Pearson M."/>
            <person name="Howarth C."/>
            <person name="Larson L."/>
            <person name="White J."/>
            <person name="O'Leary S."/>
            <person name="Kodira C."/>
            <person name="Zeng Q."/>
            <person name="Yandava C."/>
            <person name="Alvarado L."/>
            <person name="Kistler C."/>
            <person name="Shim W.-B."/>
            <person name="Kang S."/>
            <person name="Woloshuk C."/>
        </authorList>
    </citation>
    <scope>NUCLEOTIDE SEQUENCE</scope>
    <source>
        <strain evidence="9">4287</strain>
    </source>
</reference>
<dbReference type="VEuPathDB" id="FungiDB:FOXG_14011"/>
<keyword evidence="2 7" id="KW-0812">Transmembrane</keyword>
<proteinExistence type="inferred from homology"/>
<dbReference type="OrthoDB" id="5342292at2759"/>
<keyword evidence="4 7" id="KW-0472">Membrane</keyword>
<feature type="transmembrane region" description="Helical" evidence="7">
    <location>
        <begin position="146"/>
        <end position="169"/>
    </location>
</feature>
<dbReference type="InterPro" id="IPR049326">
    <property type="entry name" value="Rhodopsin_dom_fungi"/>
</dbReference>
<evidence type="ECO:0000256" key="3">
    <source>
        <dbReference type="ARBA" id="ARBA00022989"/>
    </source>
</evidence>
<dbReference type="Pfam" id="PF20684">
    <property type="entry name" value="Fung_rhodopsin"/>
    <property type="match status" value="1"/>
</dbReference>
<evidence type="ECO:0000256" key="5">
    <source>
        <dbReference type="ARBA" id="ARBA00038359"/>
    </source>
</evidence>
<dbReference type="KEGG" id="fox:FOXG_14011"/>
<evidence type="ECO:0000256" key="6">
    <source>
        <dbReference type="SAM" id="MobiDB-lite"/>
    </source>
</evidence>
<reference evidence="9" key="2">
    <citation type="journal article" date="2010" name="Nature">
        <title>Comparative genomics reveals mobile pathogenicity chromosomes in Fusarium.</title>
        <authorList>
            <person name="Ma L.J."/>
            <person name="van der Does H.C."/>
            <person name="Borkovich K.A."/>
            <person name="Coleman J.J."/>
            <person name="Daboussi M.J."/>
            <person name="Di Pietro A."/>
            <person name="Dufresne M."/>
            <person name="Freitag M."/>
            <person name="Grabherr M."/>
            <person name="Henrissat B."/>
            <person name="Houterman P.M."/>
            <person name="Kang S."/>
            <person name="Shim W.B."/>
            <person name="Woloshuk C."/>
            <person name="Xie X."/>
            <person name="Xu J.R."/>
            <person name="Antoniw J."/>
            <person name="Baker S.E."/>
            <person name="Bluhm B.H."/>
            <person name="Breakspear A."/>
            <person name="Brown D.W."/>
            <person name="Butchko R.A."/>
            <person name="Chapman S."/>
            <person name="Coulson R."/>
            <person name="Coutinho P.M."/>
            <person name="Danchin E.G."/>
            <person name="Diener A."/>
            <person name="Gale L.R."/>
            <person name="Gardiner D.M."/>
            <person name="Goff S."/>
            <person name="Hammond-Kosack K.E."/>
            <person name="Hilburn K."/>
            <person name="Hua-Van A."/>
            <person name="Jonkers W."/>
            <person name="Kazan K."/>
            <person name="Kodira C.D."/>
            <person name="Koehrsen M."/>
            <person name="Kumar L."/>
            <person name="Lee Y.H."/>
            <person name="Li L."/>
            <person name="Manners J.M."/>
            <person name="Miranda-Saavedra D."/>
            <person name="Mukherjee M."/>
            <person name="Park G."/>
            <person name="Park J."/>
            <person name="Park S.Y."/>
            <person name="Proctor R.H."/>
            <person name="Regev A."/>
            <person name="Ruiz-Roldan M.C."/>
            <person name="Sain D."/>
            <person name="Sakthikumar S."/>
            <person name="Sykes S."/>
            <person name="Schwartz D.C."/>
            <person name="Turgeon B.G."/>
            <person name="Wapinski I."/>
            <person name="Yoder O."/>
            <person name="Young S."/>
            <person name="Zeng Q."/>
            <person name="Zhou S."/>
            <person name="Galagan J."/>
            <person name="Cuomo C.A."/>
            <person name="Kistler H.C."/>
            <person name="Rep M."/>
        </authorList>
    </citation>
    <scope>NUCLEOTIDE SEQUENCE [LARGE SCALE GENOMIC DNA]</scope>
    <source>
        <strain evidence="9">4287</strain>
    </source>
</reference>
<dbReference type="InterPro" id="IPR052337">
    <property type="entry name" value="SAT4-like"/>
</dbReference>
<dbReference type="AlphaFoldDB" id="A0A0J9VXI4"/>
<comment type="similarity">
    <text evidence="5">Belongs to the SAT4 family.</text>
</comment>
<feature type="domain" description="Rhodopsin" evidence="8">
    <location>
        <begin position="52"/>
        <end position="289"/>
    </location>
</feature>
<dbReference type="Proteomes" id="UP000009097">
    <property type="component" value="Unassembled WGS sequence"/>
</dbReference>
<evidence type="ECO:0000259" key="8">
    <source>
        <dbReference type="Pfam" id="PF20684"/>
    </source>
</evidence>